<evidence type="ECO:0000313" key="2">
    <source>
        <dbReference type="EMBL" id="OIK23119.1"/>
    </source>
</evidence>
<comment type="caution">
    <text evidence="2">The sequence shown here is derived from an EMBL/GenBank/DDBJ whole genome shotgun (WGS) entry which is preliminary data.</text>
</comment>
<dbReference type="EMBL" id="LBDA02000143">
    <property type="protein sequence ID" value="OIK23119.1"/>
    <property type="molecule type" value="Genomic_DNA"/>
</dbReference>
<gene>
    <name evidence="2" type="ORF">VT52_034305</name>
</gene>
<dbReference type="InterPro" id="IPR006311">
    <property type="entry name" value="TAT_signal"/>
</dbReference>
<reference evidence="2" key="1">
    <citation type="submission" date="2016-10" db="EMBL/GenBank/DDBJ databases">
        <title>Genome sequence of Streptomyces malaysiense MUSC 136.</title>
        <authorList>
            <person name="Lee L.-H."/>
            <person name="Ser H.-L."/>
        </authorList>
    </citation>
    <scope>NUCLEOTIDE SEQUENCE [LARGE SCALE GENOMIC DNA]</scope>
    <source>
        <strain evidence="2">MUSC 136</strain>
    </source>
</reference>
<proteinExistence type="predicted"/>
<evidence type="ECO:0000313" key="3">
    <source>
        <dbReference type="Proteomes" id="UP000034838"/>
    </source>
</evidence>
<feature type="signal peptide" evidence="1">
    <location>
        <begin position="1"/>
        <end position="28"/>
    </location>
</feature>
<accession>A0A1J4PT16</accession>
<sequence length="166" mass="18215">MKTTKRAALALAAAVCGAAVVSGTAAQAVEAPAHHSGAAAPHSSVRPDAARTPATAAVRAVDHYKYFSCGGGQVKVWYRDYDNNRTMLRETYLRDKEGLKFMTASAIWRADGGRTTIQKLSMEARSFPRVYDSQTKDVAIAKRRHPYVKVTIHTVFDSCHGYIHLY</sequence>
<keyword evidence="3" id="KW-1185">Reference proteome</keyword>
<dbReference type="PROSITE" id="PS51318">
    <property type="entry name" value="TAT"/>
    <property type="match status" value="1"/>
</dbReference>
<evidence type="ECO:0008006" key="4">
    <source>
        <dbReference type="Google" id="ProtNLM"/>
    </source>
</evidence>
<name>A0A1J4PT16_9ACTN</name>
<dbReference type="Proteomes" id="UP000034838">
    <property type="component" value="Unassembled WGS sequence"/>
</dbReference>
<organism evidence="2 3">
    <name type="scientific">Streptomyces malaysiense</name>
    <dbReference type="NCBI Taxonomy" id="1428626"/>
    <lineage>
        <taxon>Bacteria</taxon>
        <taxon>Bacillati</taxon>
        <taxon>Actinomycetota</taxon>
        <taxon>Actinomycetes</taxon>
        <taxon>Kitasatosporales</taxon>
        <taxon>Streptomycetaceae</taxon>
        <taxon>Streptomyces</taxon>
    </lineage>
</organism>
<evidence type="ECO:0000256" key="1">
    <source>
        <dbReference type="SAM" id="SignalP"/>
    </source>
</evidence>
<dbReference type="RefSeq" id="WP_046429031.1">
    <property type="nucleotide sequence ID" value="NZ_LBDA02000143.1"/>
</dbReference>
<keyword evidence="1" id="KW-0732">Signal</keyword>
<dbReference type="OrthoDB" id="4328724at2"/>
<dbReference type="AlphaFoldDB" id="A0A1J4PT16"/>
<protein>
    <recommendedName>
        <fullName evidence="4">Secreted protein</fullName>
    </recommendedName>
</protein>
<feature type="chain" id="PRO_5018135859" description="Secreted protein" evidence="1">
    <location>
        <begin position="29"/>
        <end position="166"/>
    </location>
</feature>